<feature type="compositionally biased region" description="Polar residues" evidence="1">
    <location>
        <begin position="19"/>
        <end position="28"/>
    </location>
</feature>
<reference evidence="4" key="1">
    <citation type="submission" date="2016-11" db="EMBL/GenBank/DDBJ databases">
        <authorList>
            <person name="Shukria A."/>
            <person name="Stevens D.C."/>
        </authorList>
    </citation>
    <scope>NUCLEOTIDE SEQUENCE [LARGE SCALE GENOMIC DNA]</scope>
    <source>
        <strain evidence="4">Cbfe23</strain>
    </source>
</reference>
<dbReference type="Proteomes" id="UP000182229">
    <property type="component" value="Unassembled WGS sequence"/>
</dbReference>
<feature type="compositionally biased region" description="Low complexity" evidence="1">
    <location>
        <begin position="205"/>
        <end position="222"/>
    </location>
</feature>
<dbReference type="EMBL" id="MPIN01000002">
    <property type="protein sequence ID" value="OJH41256.1"/>
    <property type="molecule type" value="Genomic_DNA"/>
</dbReference>
<protein>
    <submittedName>
        <fullName evidence="3">Uncharacterized protein</fullName>
    </submittedName>
</protein>
<dbReference type="STRING" id="83449.BON30_10295"/>
<organism evidence="3 4">
    <name type="scientific">Cystobacter ferrugineus</name>
    <dbReference type="NCBI Taxonomy" id="83449"/>
    <lineage>
        <taxon>Bacteria</taxon>
        <taxon>Pseudomonadati</taxon>
        <taxon>Myxococcota</taxon>
        <taxon>Myxococcia</taxon>
        <taxon>Myxococcales</taxon>
        <taxon>Cystobacterineae</taxon>
        <taxon>Archangiaceae</taxon>
        <taxon>Cystobacter</taxon>
    </lineage>
</organism>
<feature type="compositionally biased region" description="Basic and acidic residues" evidence="1">
    <location>
        <begin position="69"/>
        <end position="96"/>
    </location>
</feature>
<feature type="region of interest" description="Disordered" evidence="1">
    <location>
        <begin position="190"/>
        <end position="222"/>
    </location>
</feature>
<name>A0A1L9BGB9_9BACT</name>
<comment type="caution">
    <text evidence="3">The sequence shown here is derived from an EMBL/GenBank/DDBJ whole genome shotgun (WGS) entry which is preliminary data.</text>
</comment>
<evidence type="ECO:0000256" key="2">
    <source>
        <dbReference type="SAM" id="SignalP"/>
    </source>
</evidence>
<accession>A0A1L9BGB9</accession>
<proteinExistence type="predicted"/>
<evidence type="ECO:0000313" key="3">
    <source>
        <dbReference type="EMBL" id="OJH41256.1"/>
    </source>
</evidence>
<keyword evidence="2" id="KW-0732">Signal</keyword>
<dbReference type="OrthoDB" id="5525172at2"/>
<gene>
    <name evidence="3" type="ORF">BON30_10295</name>
</gene>
<dbReference type="AlphaFoldDB" id="A0A1L9BGB9"/>
<evidence type="ECO:0000313" key="4">
    <source>
        <dbReference type="Proteomes" id="UP000182229"/>
    </source>
</evidence>
<feature type="signal peptide" evidence="2">
    <location>
        <begin position="1"/>
        <end position="18"/>
    </location>
</feature>
<dbReference type="RefSeq" id="WP_071897715.1">
    <property type="nucleotide sequence ID" value="NZ_MPIN01000002.1"/>
</dbReference>
<sequence length="222" mass="23009">MKKLLTALVITLSTAAMAQEADNTQAQQEQKRNEGRRVSTGVDATEVGPAIGDTAKDVGQAIGGSGQAAKEDVSKAARDVEKDASQAARDVKQGTENTADKLAQKAGLATASQGTFKKEKAFSTTGTLKNTGGGGVTLVRPGLPDANLDVRQETIVMLDGKKVDSSVIPEGSQVRARFQLEGEEIVAVELNATSPKGVKSKAPVSPSNSQPSTPSTQPLPQQ</sequence>
<evidence type="ECO:0000256" key="1">
    <source>
        <dbReference type="SAM" id="MobiDB-lite"/>
    </source>
</evidence>
<keyword evidence="4" id="KW-1185">Reference proteome</keyword>
<feature type="chain" id="PRO_5013041406" evidence="2">
    <location>
        <begin position="19"/>
        <end position="222"/>
    </location>
</feature>
<feature type="region of interest" description="Disordered" evidence="1">
    <location>
        <begin position="19"/>
        <end position="96"/>
    </location>
</feature>
<reference evidence="3 4" key="2">
    <citation type="submission" date="2016-12" db="EMBL/GenBank/DDBJ databases">
        <title>Draft Genome Sequence of Cystobacter ferrugineus Strain Cbfe23.</title>
        <authorList>
            <person name="Akbar S."/>
            <person name="Dowd S.E."/>
            <person name="Stevens D.C."/>
        </authorList>
    </citation>
    <scope>NUCLEOTIDE SEQUENCE [LARGE SCALE GENOMIC DNA]</scope>
    <source>
        <strain evidence="3 4">Cbfe23</strain>
    </source>
</reference>